<evidence type="ECO:0000313" key="2">
    <source>
        <dbReference type="Proteomes" id="UP001222770"/>
    </source>
</evidence>
<comment type="caution">
    <text evidence="1">The sequence shown here is derived from an EMBL/GenBank/DDBJ whole genome shotgun (WGS) entry which is preliminary data.</text>
</comment>
<organism evidence="1 2">
    <name type="scientific">Novosphingobium cyanobacteriorum</name>
    <dbReference type="NCBI Taxonomy" id="3024215"/>
    <lineage>
        <taxon>Bacteria</taxon>
        <taxon>Pseudomonadati</taxon>
        <taxon>Pseudomonadota</taxon>
        <taxon>Alphaproteobacteria</taxon>
        <taxon>Sphingomonadales</taxon>
        <taxon>Sphingomonadaceae</taxon>
        <taxon>Novosphingobium</taxon>
    </lineage>
</organism>
<dbReference type="Proteomes" id="UP001222770">
    <property type="component" value="Unassembled WGS sequence"/>
</dbReference>
<dbReference type="EMBL" id="JAROCY010000006">
    <property type="protein sequence ID" value="MDF8333291.1"/>
    <property type="molecule type" value="Genomic_DNA"/>
</dbReference>
<keyword evidence="2" id="KW-1185">Reference proteome</keyword>
<dbReference type="InterPro" id="IPR036034">
    <property type="entry name" value="PDZ_sf"/>
</dbReference>
<protein>
    <recommendedName>
        <fullName evidence="3">PDZ domain-containing protein</fullName>
    </recommendedName>
</protein>
<name>A0ABT6CH88_9SPHN</name>
<sequence>MTVFNSFADLAQARINLADAREGITESYDGAFLEHSDLAKLNIIEAPIAAEMPDPDMARRAVEMAIGTIFDVLKDTRMEEFAQQLAWGMVNEFDDVVKTLNGVHAHDWGTFLKTRIQTPGQPSPTGGIERGGYRLVWKEEPNVFDKARFGEGKFISLNHSIGLAIDNDGKVSASRWNSPAFKAGIVTGMTIVAVNGTAYSADGIKAAITAAKGAGKAIELLVKRDDKYMTVTIDYHDGLRWPWLERAPGAKGPGGLDLLLAPRKAPARK</sequence>
<evidence type="ECO:0008006" key="3">
    <source>
        <dbReference type="Google" id="ProtNLM"/>
    </source>
</evidence>
<accession>A0ABT6CH88</accession>
<evidence type="ECO:0000313" key="1">
    <source>
        <dbReference type="EMBL" id="MDF8333291.1"/>
    </source>
</evidence>
<reference evidence="1 2" key="1">
    <citation type="submission" date="2023-03" db="EMBL/GenBank/DDBJ databases">
        <title>Novosphingobium cyanobacteriorum sp. nov., isolated from a eutrophic reservoir during the Microcystis bloom period.</title>
        <authorList>
            <person name="Kang M."/>
            <person name="Le V."/>
            <person name="Ko S.-R."/>
            <person name="Lee S.-A."/>
            <person name="Ahn C.-Y."/>
        </authorList>
    </citation>
    <scope>NUCLEOTIDE SEQUENCE [LARGE SCALE GENOMIC DNA]</scope>
    <source>
        <strain evidence="1 2">HBC54</strain>
    </source>
</reference>
<proteinExistence type="predicted"/>
<gene>
    <name evidence="1" type="ORF">POM99_08775</name>
</gene>
<dbReference type="Gene3D" id="2.30.42.10">
    <property type="match status" value="1"/>
</dbReference>
<dbReference type="SUPFAM" id="SSF50156">
    <property type="entry name" value="PDZ domain-like"/>
    <property type="match status" value="1"/>
</dbReference>
<dbReference type="RefSeq" id="WP_277276817.1">
    <property type="nucleotide sequence ID" value="NZ_JAROCY010000006.1"/>
</dbReference>